<keyword evidence="2" id="KW-1185">Reference proteome</keyword>
<dbReference type="Proteomes" id="UP000030700">
    <property type="component" value="Unassembled WGS sequence"/>
</dbReference>
<organism evidence="1">
    <name type="scientific">Candidatus Moduliflexus flocculans</name>
    <dbReference type="NCBI Taxonomy" id="1499966"/>
    <lineage>
        <taxon>Bacteria</taxon>
        <taxon>Candidatus Moduliflexota</taxon>
        <taxon>Candidatus Moduliflexia</taxon>
        <taxon>Candidatus Moduliflexales</taxon>
        <taxon>Candidatus Moduliflexaceae</taxon>
    </lineage>
</organism>
<dbReference type="EMBL" id="DF820459">
    <property type="protein sequence ID" value="GAK53427.1"/>
    <property type="molecule type" value="Genomic_DNA"/>
</dbReference>
<reference evidence="1" key="1">
    <citation type="journal article" date="2015" name="PeerJ">
        <title>First genomic representation of candidate bacterial phylum KSB3 points to enhanced environmental sensing as a trigger of wastewater bulking.</title>
        <authorList>
            <person name="Sekiguchi Y."/>
            <person name="Ohashi A."/>
            <person name="Parks D.H."/>
            <person name="Yamauchi T."/>
            <person name="Tyson G.W."/>
            <person name="Hugenholtz P."/>
        </authorList>
    </citation>
    <scope>NUCLEOTIDE SEQUENCE [LARGE SCALE GENOMIC DNA]</scope>
</reference>
<accession>A0A0S6W5M3</accession>
<sequence length="115" mass="13056">MGLFQKLFGDGSPKTSKDETSEYLFIYSKCAKCGELFRNRIDKLYDVQVSYEDGGQSYRAHKELVGGRCRKIVVIDLEFDQQKHLVAKEIQNGQFLTREEYETAHNANAAPGKSA</sequence>
<evidence type="ECO:0000313" key="1">
    <source>
        <dbReference type="EMBL" id="GAK53427.1"/>
    </source>
</evidence>
<dbReference type="HOGENOM" id="CLU_173848_0_0_0"/>
<gene>
    <name evidence="1" type="ORF">U14_04692</name>
</gene>
<proteinExistence type="predicted"/>
<protein>
    <submittedName>
        <fullName evidence="1">Uncharacterized protein</fullName>
    </submittedName>
</protein>
<dbReference type="AlphaFoldDB" id="A0A0S6W5M3"/>
<evidence type="ECO:0000313" key="2">
    <source>
        <dbReference type="Proteomes" id="UP000030700"/>
    </source>
</evidence>
<name>A0A0S6W5M3_9BACT</name>